<comment type="caution">
    <text evidence="8">The sequence shown here is derived from an EMBL/GenBank/DDBJ whole genome shotgun (WGS) entry which is preliminary data.</text>
</comment>
<gene>
    <name evidence="8" type="ORF">R1flu_010506</name>
</gene>
<comment type="similarity">
    <text evidence="1 5">Belongs to the thiolase-like superfamily. Chalcone/stilbene synthases family.</text>
</comment>
<evidence type="ECO:0008006" key="10">
    <source>
        <dbReference type="Google" id="ProtNLM"/>
    </source>
</evidence>
<evidence type="ECO:0000256" key="1">
    <source>
        <dbReference type="ARBA" id="ARBA00005531"/>
    </source>
</evidence>
<evidence type="ECO:0000256" key="2">
    <source>
        <dbReference type="ARBA" id="ARBA00022679"/>
    </source>
</evidence>
<evidence type="ECO:0000256" key="3">
    <source>
        <dbReference type="ARBA" id="ARBA00023315"/>
    </source>
</evidence>
<dbReference type="SUPFAM" id="SSF53901">
    <property type="entry name" value="Thiolase-like"/>
    <property type="match status" value="2"/>
</dbReference>
<dbReference type="FunFam" id="3.40.47.10:FF:000014">
    <property type="entry name" value="Chalcone synthase 1"/>
    <property type="match status" value="1"/>
</dbReference>
<protein>
    <recommendedName>
        <fullName evidence="10">Chalcone synthase</fullName>
    </recommendedName>
</protein>
<dbReference type="CDD" id="cd00831">
    <property type="entry name" value="CHS_like"/>
    <property type="match status" value="1"/>
</dbReference>
<evidence type="ECO:0000256" key="4">
    <source>
        <dbReference type="PIRSR" id="PIRSR000451-1"/>
    </source>
</evidence>
<evidence type="ECO:0000259" key="7">
    <source>
        <dbReference type="Pfam" id="PF02797"/>
    </source>
</evidence>
<proteinExistence type="inferred from homology"/>
<keyword evidence="3 5" id="KW-0012">Acyltransferase</keyword>
<keyword evidence="9" id="KW-1185">Reference proteome</keyword>
<accession>A0ABD1Z7N5</accession>
<feature type="active site" description="Acyl-thioester intermediate" evidence="4">
    <location>
        <position position="181"/>
    </location>
</feature>
<dbReference type="AlphaFoldDB" id="A0ABD1Z7N5"/>
<dbReference type="InterPro" id="IPR012328">
    <property type="entry name" value="Chalcone/stilbene_synt_C"/>
</dbReference>
<dbReference type="Proteomes" id="UP001605036">
    <property type="component" value="Unassembled WGS sequence"/>
</dbReference>
<dbReference type="Gene3D" id="3.40.47.10">
    <property type="match status" value="2"/>
</dbReference>
<dbReference type="InterPro" id="IPR011141">
    <property type="entry name" value="Polyketide_synthase_type-III"/>
</dbReference>
<evidence type="ECO:0000313" key="9">
    <source>
        <dbReference type="Proteomes" id="UP001605036"/>
    </source>
</evidence>
<dbReference type="GO" id="GO:0016746">
    <property type="term" value="F:acyltransferase activity"/>
    <property type="evidence" value="ECO:0007669"/>
    <property type="project" value="UniProtKB-KW"/>
</dbReference>
<keyword evidence="2 5" id="KW-0808">Transferase</keyword>
<dbReference type="InterPro" id="IPR016039">
    <property type="entry name" value="Thiolase-like"/>
</dbReference>
<dbReference type="Pfam" id="PF02797">
    <property type="entry name" value="Chal_sti_synt_C"/>
    <property type="match status" value="1"/>
</dbReference>
<evidence type="ECO:0000313" key="8">
    <source>
        <dbReference type="EMBL" id="KAL2642919.1"/>
    </source>
</evidence>
<dbReference type="PANTHER" id="PTHR11877">
    <property type="entry name" value="HYDROXYMETHYLGLUTARYL-COA SYNTHASE"/>
    <property type="match status" value="1"/>
</dbReference>
<reference evidence="8 9" key="1">
    <citation type="submission" date="2024-09" db="EMBL/GenBank/DDBJ databases">
        <title>Chromosome-scale assembly of Riccia fluitans.</title>
        <authorList>
            <person name="Paukszto L."/>
            <person name="Sawicki J."/>
            <person name="Karawczyk K."/>
            <person name="Piernik-Szablinska J."/>
            <person name="Szczecinska M."/>
            <person name="Mazdziarz M."/>
        </authorList>
    </citation>
    <scope>NUCLEOTIDE SEQUENCE [LARGE SCALE GENOMIC DNA]</scope>
    <source>
        <strain evidence="8">Rf_01</strain>
        <tissue evidence="8">Aerial parts of the thallus</tissue>
    </source>
</reference>
<evidence type="ECO:0000256" key="5">
    <source>
        <dbReference type="RuleBase" id="RU003633"/>
    </source>
</evidence>
<sequence>MAPKAVDAACAAGETSSAVPISRPRLIPQAVGPATVLAMGKAVPFNVFEQAKYPDFFFNITNCNDKPALKAKFQRICDKSGMKKRHFYIDQNILESNPGMCTYMEASLNARQAIAIAQVPKLAKEAAQVAIKEWGRPKSEITHIVMATTSGVNMPGAELATAKLLGLRPNVRRVMMYQQGCFAGATVLRVAKDLAENNAGARVLAICSEVTAVTFRAPCETHIDGLVGSALFGDGAAAIIIGSDPRPGIERPLYEMHWAGEMVLPDSDGAIDGHLTEAGLVFHLLKDVPGLITKNIDGVLNDIKDLVGAATWNELFWAVHPGGPAILDQVEAKLELEKSRFQASRDILSDYGNMSSASVLFVLNRVRERSLAAKKSTLGEGCEWGFLIGFGPGLTVETILLRALPIEQAETSA</sequence>
<organism evidence="8 9">
    <name type="scientific">Riccia fluitans</name>
    <dbReference type="NCBI Taxonomy" id="41844"/>
    <lineage>
        <taxon>Eukaryota</taxon>
        <taxon>Viridiplantae</taxon>
        <taxon>Streptophyta</taxon>
        <taxon>Embryophyta</taxon>
        <taxon>Marchantiophyta</taxon>
        <taxon>Marchantiopsida</taxon>
        <taxon>Marchantiidae</taxon>
        <taxon>Marchantiales</taxon>
        <taxon>Ricciaceae</taxon>
        <taxon>Riccia</taxon>
    </lineage>
</organism>
<evidence type="ECO:0000259" key="6">
    <source>
        <dbReference type="Pfam" id="PF00195"/>
    </source>
</evidence>
<dbReference type="FunFam" id="3.40.47.10:FF:000025">
    <property type="entry name" value="Chalcone synthase 2"/>
    <property type="match status" value="1"/>
</dbReference>
<feature type="domain" description="Chalcone/stilbene synthase N-terminal" evidence="6">
    <location>
        <begin position="29"/>
        <end position="245"/>
    </location>
</feature>
<dbReference type="Pfam" id="PF00195">
    <property type="entry name" value="Chal_sti_synt_N"/>
    <property type="match status" value="1"/>
</dbReference>
<dbReference type="InterPro" id="IPR001099">
    <property type="entry name" value="Chalcone/stilbene_synt_N"/>
</dbReference>
<dbReference type="PIRSF" id="PIRSF000451">
    <property type="entry name" value="PKS_III"/>
    <property type="match status" value="1"/>
</dbReference>
<dbReference type="PANTHER" id="PTHR11877:SF14">
    <property type="entry name" value="CHALCONE SYNTHASE"/>
    <property type="match status" value="1"/>
</dbReference>
<feature type="domain" description="Chalcone/stilbene synthase C-terminal" evidence="7">
    <location>
        <begin position="255"/>
        <end position="405"/>
    </location>
</feature>
<name>A0ABD1Z7N5_9MARC</name>
<dbReference type="InterPro" id="IPR018088">
    <property type="entry name" value="Chalcone/stilbene_synthase_AS"/>
</dbReference>
<dbReference type="EMBL" id="JBHFFA010000002">
    <property type="protein sequence ID" value="KAL2642919.1"/>
    <property type="molecule type" value="Genomic_DNA"/>
</dbReference>
<dbReference type="PROSITE" id="PS00441">
    <property type="entry name" value="CHALCONE_SYNTH"/>
    <property type="match status" value="1"/>
</dbReference>